<feature type="transmembrane region" description="Helical" evidence="1">
    <location>
        <begin position="427"/>
        <end position="448"/>
    </location>
</feature>
<dbReference type="GO" id="GO:0044038">
    <property type="term" value="P:cell wall macromolecule biosynthetic process"/>
    <property type="evidence" value="ECO:0007669"/>
    <property type="project" value="InterPro"/>
</dbReference>
<feature type="transmembrane region" description="Helical" evidence="1">
    <location>
        <begin position="330"/>
        <end position="350"/>
    </location>
</feature>
<protein>
    <recommendedName>
        <fullName evidence="2">Arabinofuranosyltransferase AftA N-terminal domain-containing protein</fullName>
    </recommendedName>
</protein>
<feature type="transmembrane region" description="Helical" evidence="1">
    <location>
        <begin position="20"/>
        <end position="43"/>
    </location>
</feature>
<evidence type="ECO:0000256" key="1">
    <source>
        <dbReference type="SAM" id="Phobius"/>
    </source>
</evidence>
<name>A0A5M3XSU7_9ACTN</name>
<dbReference type="GO" id="GO:0016757">
    <property type="term" value="F:glycosyltransferase activity"/>
    <property type="evidence" value="ECO:0007669"/>
    <property type="project" value="InterPro"/>
</dbReference>
<keyword evidence="1" id="KW-1133">Transmembrane helix</keyword>
<dbReference type="Pfam" id="PF12250">
    <property type="entry name" value="AftA_N"/>
    <property type="match status" value="1"/>
</dbReference>
<feature type="domain" description="Arabinofuranosyltransferase AftA N-terminal" evidence="2">
    <location>
        <begin position="61"/>
        <end position="417"/>
    </location>
</feature>
<evidence type="ECO:0000313" key="4">
    <source>
        <dbReference type="Proteomes" id="UP000377595"/>
    </source>
</evidence>
<keyword evidence="1" id="KW-0472">Membrane</keyword>
<dbReference type="InterPro" id="IPR020963">
    <property type="entry name" value="ArabinofuranosylTrfase_AftA_N"/>
</dbReference>
<keyword evidence="4" id="KW-1185">Reference proteome</keyword>
<dbReference type="AlphaFoldDB" id="A0A5M3XSU7"/>
<sequence length="614" mass="65256">MSVTLAEPPVSMITDQRASRFSVGTIATLAVWAAGSALALLLPRWLDLSPLSIQGAALPLAVGGLVIAVVVAVAARWPGRADLVGGAAAGLLAAWVLLTLRTALYGTPHGFGTLAGDMGRMSAMATRFSETLANGDPLGVGVPSEYPPLFPWLIGRASALSGVPAWRLLGYAEMISMSVAVIAAYLLWRRLVSAPVALAVTVAGLAGFHDPAKAFVVVTIAAFVPWTLQTLWTPPAGRLNWLVAGVIGGLIMCTYLGPFMLCSFGLLALLALLLRGPDRGEHLRHLLKVIAVTVVVSGWYLLPYAITILTKGGQTVQDLYPTDDLLEPPPPFGSLSPLSALQIIGLAGVLWYRRAAWWATPMLCLIAGLYLYRAVMLARFTVDGHTMLAHYTSRMLGPILAVCGVLTIILLAGALARRLARPLPRGLGLAGATVLVIWTMFTTIGSWMPNRDALTGAAPNSAAVAHLQPFPDGRLPRFAVAEHAADGFPATQVAKAVARTLPADRRPVTLAVDERLFASVPWPGYLAVDRTAANSMARWDDRHAEVARLATILDPAAFAAASTTFGTIDVFVLWNEGDVWSWKDVDFRPAQFDPAIFAITTKLPDGLVVATRKS</sequence>
<reference evidence="3 4" key="1">
    <citation type="submission" date="2019-10" db="EMBL/GenBank/DDBJ databases">
        <title>Whole genome shotgun sequence of Acrocarpospora pleiomorpha NBRC 16267.</title>
        <authorList>
            <person name="Ichikawa N."/>
            <person name="Kimura A."/>
            <person name="Kitahashi Y."/>
            <person name="Komaki H."/>
            <person name="Oguchi A."/>
        </authorList>
    </citation>
    <scope>NUCLEOTIDE SEQUENCE [LARGE SCALE GENOMIC DNA]</scope>
    <source>
        <strain evidence="3 4">NBRC 16267</strain>
    </source>
</reference>
<feature type="transmembrane region" description="Helical" evidence="1">
    <location>
        <begin position="55"/>
        <end position="77"/>
    </location>
</feature>
<dbReference type="Proteomes" id="UP000377595">
    <property type="component" value="Unassembled WGS sequence"/>
</dbReference>
<feature type="transmembrane region" description="Helical" evidence="1">
    <location>
        <begin position="395"/>
        <end position="415"/>
    </location>
</feature>
<gene>
    <name evidence="3" type="ORF">Aple_052400</name>
</gene>
<feature type="transmembrane region" description="Helical" evidence="1">
    <location>
        <begin position="241"/>
        <end position="274"/>
    </location>
</feature>
<dbReference type="OrthoDB" id="3817499at2"/>
<dbReference type="GO" id="GO:0005886">
    <property type="term" value="C:plasma membrane"/>
    <property type="evidence" value="ECO:0007669"/>
    <property type="project" value="InterPro"/>
</dbReference>
<feature type="transmembrane region" description="Helical" evidence="1">
    <location>
        <begin position="83"/>
        <end position="100"/>
    </location>
</feature>
<keyword evidence="1" id="KW-0812">Transmembrane</keyword>
<dbReference type="RefSeq" id="WP_155347297.1">
    <property type="nucleotide sequence ID" value="NZ_BAAAHM010000015.1"/>
</dbReference>
<evidence type="ECO:0000259" key="2">
    <source>
        <dbReference type="Pfam" id="PF12250"/>
    </source>
</evidence>
<proteinExistence type="predicted"/>
<feature type="transmembrane region" description="Helical" evidence="1">
    <location>
        <begin position="357"/>
        <end position="375"/>
    </location>
</feature>
<feature type="transmembrane region" description="Helical" evidence="1">
    <location>
        <begin position="286"/>
        <end position="310"/>
    </location>
</feature>
<organism evidence="3 4">
    <name type="scientific">Acrocarpospora pleiomorpha</name>
    <dbReference type="NCBI Taxonomy" id="90975"/>
    <lineage>
        <taxon>Bacteria</taxon>
        <taxon>Bacillati</taxon>
        <taxon>Actinomycetota</taxon>
        <taxon>Actinomycetes</taxon>
        <taxon>Streptosporangiales</taxon>
        <taxon>Streptosporangiaceae</taxon>
        <taxon>Acrocarpospora</taxon>
    </lineage>
</organism>
<comment type="caution">
    <text evidence="3">The sequence shown here is derived from an EMBL/GenBank/DDBJ whole genome shotgun (WGS) entry which is preliminary data.</text>
</comment>
<evidence type="ECO:0000313" key="3">
    <source>
        <dbReference type="EMBL" id="GES22343.1"/>
    </source>
</evidence>
<accession>A0A5M3XSU7</accession>
<dbReference type="EMBL" id="BLAF01000030">
    <property type="protein sequence ID" value="GES22343.1"/>
    <property type="molecule type" value="Genomic_DNA"/>
</dbReference>
<feature type="transmembrane region" description="Helical" evidence="1">
    <location>
        <begin position="215"/>
        <end position="235"/>
    </location>
</feature>
<feature type="transmembrane region" description="Helical" evidence="1">
    <location>
        <begin position="192"/>
        <end position="208"/>
    </location>
</feature>